<evidence type="ECO:0000259" key="7">
    <source>
        <dbReference type="Pfam" id="PF17188"/>
    </source>
</evidence>
<dbReference type="CDD" id="cd16327">
    <property type="entry name" value="RseB"/>
    <property type="match status" value="1"/>
</dbReference>
<evidence type="ECO:0000259" key="6">
    <source>
        <dbReference type="Pfam" id="PF03888"/>
    </source>
</evidence>
<dbReference type="GO" id="GO:0030288">
    <property type="term" value="C:outer membrane-bounded periplasmic space"/>
    <property type="evidence" value="ECO:0007669"/>
    <property type="project" value="TreeGrafter"/>
</dbReference>
<dbReference type="PANTHER" id="PTHR38782">
    <property type="match status" value="1"/>
</dbReference>
<name>A0A177N6W2_9GAMM</name>
<evidence type="ECO:0000313" key="8">
    <source>
        <dbReference type="EMBL" id="OAI13334.1"/>
    </source>
</evidence>
<protein>
    <submittedName>
        <fullName evidence="8">Transcriptional regulator</fullName>
    </submittedName>
</protein>
<reference evidence="8 9" key="1">
    <citation type="submission" date="2016-03" db="EMBL/GenBank/DDBJ databases">
        <authorList>
            <person name="Ploux O."/>
        </authorList>
    </citation>
    <scope>NUCLEOTIDE SEQUENCE [LARGE SCALE GENOMIC DNA]</scope>
    <source>
        <strain evidence="8 9">R-45378</strain>
    </source>
</reference>
<gene>
    <name evidence="8" type="ORF">A1507_17315</name>
</gene>
<comment type="similarity">
    <text evidence="2">Belongs to the RseB family.</text>
</comment>
<dbReference type="Pfam" id="PF17188">
    <property type="entry name" value="MucB_RseB_C"/>
    <property type="match status" value="1"/>
</dbReference>
<dbReference type="EMBL" id="LUUJ01000101">
    <property type="protein sequence ID" value="OAI13334.1"/>
    <property type="molecule type" value="Genomic_DNA"/>
</dbReference>
<evidence type="ECO:0000256" key="4">
    <source>
        <dbReference type="ARBA" id="ARBA00022764"/>
    </source>
</evidence>
<dbReference type="Proteomes" id="UP000077857">
    <property type="component" value="Unassembled WGS sequence"/>
</dbReference>
<evidence type="ECO:0000256" key="5">
    <source>
        <dbReference type="SAM" id="SignalP"/>
    </source>
</evidence>
<feature type="domain" description="MucB/RseB N-terminal" evidence="6">
    <location>
        <begin position="23"/>
        <end position="189"/>
    </location>
</feature>
<dbReference type="Gene3D" id="2.50.20.10">
    <property type="entry name" value="Lipoprotein localisation LolA/LolB/LppX"/>
    <property type="match status" value="1"/>
</dbReference>
<keyword evidence="3 5" id="KW-0732">Signal</keyword>
<evidence type="ECO:0000256" key="1">
    <source>
        <dbReference type="ARBA" id="ARBA00004418"/>
    </source>
</evidence>
<comment type="caution">
    <text evidence="8">The sequence shown here is derived from an EMBL/GenBank/DDBJ whole genome shotgun (WGS) entry which is preliminary data.</text>
</comment>
<dbReference type="InterPro" id="IPR033434">
    <property type="entry name" value="MucB/RseB_N"/>
</dbReference>
<dbReference type="InterPro" id="IPR033436">
    <property type="entry name" value="MucB/RseB_C"/>
</dbReference>
<dbReference type="OrthoDB" id="7067274at2"/>
<proteinExistence type="inferred from homology"/>
<feature type="chain" id="PRO_5008068811" evidence="5">
    <location>
        <begin position="19"/>
        <end position="313"/>
    </location>
</feature>
<evidence type="ECO:0000256" key="3">
    <source>
        <dbReference type="ARBA" id="ARBA00022729"/>
    </source>
</evidence>
<dbReference type="PIRSF" id="PIRSF005427">
    <property type="entry name" value="RseB"/>
    <property type="match status" value="1"/>
</dbReference>
<dbReference type="PANTHER" id="PTHR38782:SF1">
    <property type="entry name" value="SIGMA-E FACTOR REGULATORY PROTEIN RSEB"/>
    <property type="match status" value="1"/>
</dbReference>
<dbReference type="InterPro" id="IPR038484">
    <property type="entry name" value="MucB/RseB_C_sf"/>
</dbReference>
<feature type="domain" description="MucB/RseB C-terminal" evidence="7">
    <location>
        <begin position="217"/>
        <end position="309"/>
    </location>
</feature>
<dbReference type="AlphaFoldDB" id="A0A177N6W2"/>
<dbReference type="GO" id="GO:0045152">
    <property type="term" value="F:antisigma factor binding"/>
    <property type="evidence" value="ECO:0007669"/>
    <property type="project" value="TreeGrafter"/>
</dbReference>
<dbReference type="Pfam" id="PF03888">
    <property type="entry name" value="MucB_RseB"/>
    <property type="match status" value="1"/>
</dbReference>
<evidence type="ECO:0000256" key="2">
    <source>
        <dbReference type="ARBA" id="ARBA00008150"/>
    </source>
</evidence>
<keyword evidence="4" id="KW-0574">Periplasm</keyword>
<dbReference type="RefSeq" id="WP_064041518.1">
    <property type="nucleotide sequence ID" value="NZ_LUUJ01000101.1"/>
</dbReference>
<comment type="subcellular location">
    <subcellularLocation>
        <location evidence="1">Periplasm</location>
    </subcellularLocation>
</comment>
<sequence>MKVLLAFIIGFISETAAAESLTAVQWLDKMNLAMKTLNYQGTVIFMKNGQIETMKYRHSVDHGVEQERLSSLNSPMREVTRKSNEVTCIFKETSEKVVNHHPLDSSFIINMPSSPASLEKSYSLELAGQESVAMLPAQIVAAQPKDGLRYPRKIWINTQNFLPLKVEIYALEGHALEQVMFTELNTQTVAEAPASNDASDKFHTKHIHSAQAEPLDQATFILNHRPEGFEPVFFIRNSIQQSQKAVDHLLMSDGFSTVSVYLESKESEGIEGLHSLGSVNSFSKVIDNTQITVLGEVPAKTVELIADGIALRH</sequence>
<evidence type="ECO:0000313" key="9">
    <source>
        <dbReference type="Proteomes" id="UP000077857"/>
    </source>
</evidence>
<dbReference type="GO" id="GO:0032885">
    <property type="term" value="P:regulation of polysaccharide biosynthetic process"/>
    <property type="evidence" value="ECO:0007669"/>
    <property type="project" value="TreeGrafter"/>
</dbReference>
<dbReference type="Gene3D" id="3.30.200.100">
    <property type="entry name" value="MucB/RseB, C-terminal domain"/>
    <property type="match status" value="1"/>
</dbReference>
<organism evidence="8 9">
    <name type="scientific">Methylomonas koyamae</name>
    <dbReference type="NCBI Taxonomy" id="702114"/>
    <lineage>
        <taxon>Bacteria</taxon>
        <taxon>Pseudomonadati</taxon>
        <taxon>Pseudomonadota</taxon>
        <taxon>Gammaproteobacteria</taxon>
        <taxon>Methylococcales</taxon>
        <taxon>Methylococcaceae</taxon>
        <taxon>Methylomonas</taxon>
    </lineage>
</organism>
<feature type="signal peptide" evidence="5">
    <location>
        <begin position="1"/>
        <end position="18"/>
    </location>
</feature>
<accession>A0A177N6W2</accession>
<dbReference type="InterPro" id="IPR005588">
    <property type="entry name" value="MucB_RseB"/>
</dbReference>